<comment type="caution">
    <text evidence="2">The sequence shown here is derived from an EMBL/GenBank/DDBJ whole genome shotgun (WGS) entry which is preliminary data.</text>
</comment>
<protein>
    <recommendedName>
        <fullName evidence="4">PABS domain-containing protein</fullName>
    </recommendedName>
</protein>
<gene>
    <name evidence="2" type="ORF">A2773_04850</name>
</gene>
<dbReference type="GO" id="GO:0006596">
    <property type="term" value="P:polyamine biosynthetic process"/>
    <property type="evidence" value="ECO:0007669"/>
    <property type="project" value="UniProtKB-KW"/>
</dbReference>
<dbReference type="EMBL" id="MFJE01000005">
    <property type="protein sequence ID" value="OGG15186.1"/>
    <property type="molecule type" value="Genomic_DNA"/>
</dbReference>
<sequence>MKLLDWFIPQIVETIPSDINGEIKVVKLYGNYSLSVDGLTQSGGLVKDIWEKTLNKLPIDKLLNNVLVLGVGGGTVIQILKKRHPYISITGIEIDPKMLDLAKKYFGLSETERICLIIADAIHWVSNYYYQNNLYSSKFDLILVDLFIGKKIPSEFEGEKFLSNLKGLLNPQGVVIINLLKDNPSTNLDLFIAKLKNIFSDVSYSQPLVNYIIYCS</sequence>
<evidence type="ECO:0008006" key="4">
    <source>
        <dbReference type="Google" id="ProtNLM"/>
    </source>
</evidence>
<dbReference type="Gene3D" id="3.40.50.150">
    <property type="entry name" value="Vaccinia Virus protein VP39"/>
    <property type="match status" value="1"/>
</dbReference>
<dbReference type="CDD" id="cd02440">
    <property type="entry name" value="AdoMet_MTases"/>
    <property type="match status" value="1"/>
</dbReference>
<dbReference type="Pfam" id="PF01564">
    <property type="entry name" value="Spermine_synth"/>
    <property type="match status" value="1"/>
</dbReference>
<dbReference type="AlphaFoldDB" id="A0A1F5ZRQ1"/>
<dbReference type="Proteomes" id="UP000177383">
    <property type="component" value="Unassembled WGS sequence"/>
</dbReference>
<reference evidence="2 3" key="1">
    <citation type="journal article" date="2016" name="Nat. Commun.">
        <title>Thousands of microbial genomes shed light on interconnected biogeochemical processes in an aquifer system.</title>
        <authorList>
            <person name="Anantharaman K."/>
            <person name="Brown C.T."/>
            <person name="Hug L.A."/>
            <person name="Sharon I."/>
            <person name="Castelle C.J."/>
            <person name="Probst A.J."/>
            <person name="Thomas B.C."/>
            <person name="Singh A."/>
            <person name="Wilkins M.J."/>
            <person name="Karaoz U."/>
            <person name="Brodie E.L."/>
            <person name="Williams K.H."/>
            <person name="Hubbard S.S."/>
            <person name="Banfield J.F."/>
        </authorList>
    </citation>
    <scope>NUCLEOTIDE SEQUENCE [LARGE SCALE GENOMIC DNA]</scope>
</reference>
<proteinExistence type="predicted"/>
<evidence type="ECO:0000313" key="3">
    <source>
        <dbReference type="Proteomes" id="UP000177383"/>
    </source>
</evidence>
<evidence type="ECO:0000256" key="1">
    <source>
        <dbReference type="ARBA" id="ARBA00023115"/>
    </source>
</evidence>
<evidence type="ECO:0000313" key="2">
    <source>
        <dbReference type="EMBL" id="OGG15186.1"/>
    </source>
</evidence>
<keyword evidence="1" id="KW-0620">Polyamine biosynthesis</keyword>
<dbReference type="SUPFAM" id="SSF53335">
    <property type="entry name" value="S-adenosyl-L-methionine-dependent methyltransferases"/>
    <property type="match status" value="1"/>
</dbReference>
<name>A0A1F5ZRQ1_9BACT</name>
<dbReference type="STRING" id="1798375.A2773_04850"/>
<dbReference type="InterPro" id="IPR029063">
    <property type="entry name" value="SAM-dependent_MTases_sf"/>
</dbReference>
<organism evidence="2 3">
    <name type="scientific">Candidatus Gottesmanbacteria bacterium RIFCSPHIGHO2_01_FULL_39_10</name>
    <dbReference type="NCBI Taxonomy" id="1798375"/>
    <lineage>
        <taxon>Bacteria</taxon>
        <taxon>Candidatus Gottesmaniibacteriota</taxon>
    </lineage>
</organism>
<dbReference type="PANTHER" id="PTHR43317">
    <property type="entry name" value="THERMOSPERMINE SYNTHASE ACAULIS5"/>
    <property type="match status" value="1"/>
</dbReference>
<dbReference type="PANTHER" id="PTHR43317:SF1">
    <property type="entry name" value="THERMOSPERMINE SYNTHASE ACAULIS5"/>
    <property type="match status" value="1"/>
</dbReference>
<accession>A0A1F5ZRQ1</accession>